<feature type="transmembrane region" description="Helical" evidence="1">
    <location>
        <begin position="21"/>
        <end position="42"/>
    </location>
</feature>
<comment type="caution">
    <text evidence="2">The sequence shown here is derived from an EMBL/GenBank/DDBJ whole genome shotgun (WGS) entry which is preliminary data.</text>
</comment>
<dbReference type="Proteomes" id="UP000625316">
    <property type="component" value="Unassembled WGS sequence"/>
</dbReference>
<protein>
    <submittedName>
        <fullName evidence="2">Uncharacterized protein</fullName>
    </submittedName>
</protein>
<dbReference type="PROSITE" id="PS51257">
    <property type="entry name" value="PROKAR_LIPOPROTEIN"/>
    <property type="match status" value="1"/>
</dbReference>
<keyword evidence="1" id="KW-0472">Membrane</keyword>
<evidence type="ECO:0000313" key="2">
    <source>
        <dbReference type="EMBL" id="MBE9028434.1"/>
    </source>
</evidence>
<sequence>MRYRIFQPDDRTLRLETHPSLGQWALVVSFALLSCVMTAVTVNGINARQVFQCDRATNQCQLQEVGLLFRDALPPKTLSLNHIVAVYQRTERRSSRNSKTYLVFALRDTAGREYSTSLPAAHNVEPIRQFLNQPQRQQLNLVDYQVGRKLLLGFLTGFGWLSAVCWGALCGKQQRVLLQRDQQTLEIRHHYNGVGRFCSRILGQRVFPRVEDSQIFAWSDIRDVEVYTRDRRALTRREKSLPKHTLRLCLNDPETPIDLLHLDDQRKLIDVADTVNAFRQIN</sequence>
<name>A0A928VM90_9CYAN</name>
<keyword evidence="1" id="KW-0812">Transmembrane</keyword>
<accession>A0A928VM90</accession>
<organism evidence="2 3">
    <name type="scientific">Romeriopsis navalis LEGE 11480</name>
    <dbReference type="NCBI Taxonomy" id="2777977"/>
    <lineage>
        <taxon>Bacteria</taxon>
        <taxon>Bacillati</taxon>
        <taxon>Cyanobacteriota</taxon>
        <taxon>Cyanophyceae</taxon>
        <taxon>Leptolyngbyales</taxon>
        <taxon>Leptolyngbyaceae</taxon>
        <taxon>Romeriopsis</taxon>
        <taxon>Romeriopsis navalis</taxon>
    </lineage>
</organism>
<dbReference type="RefSeq" id="WP_264323256.1">
    <property type="nucleotide sequence ID" value="NZ_JADEXQ010000003.1"/>
</dbReference>
<dbReference type="AlphaFoldDB" id="A0A928VM90"/>
<keyword evidence="1" id="KW-1133">Transmembrane helix</keyword>
<evidence type="ECO:0000256" key="1">
    <source>
        <dbReference type="SAM" id="Phobius"/>
    </source>
</evidence>
<dbReference type="EMBL" id="JADEXQ010000003">
    <property type="protein sequence ID" value="MBE9028434.1"/>
    <property type="molecule type" value="Genomic_DNA"/>
</dbReference>
<reference evidence="2" key="1">
    <citation type="submission" date="2020-10" db="EMBL/GenBank/DDBJ databases">
        <authorList>
            <person name="Castelo-Branco R."/>
            <person name="Eusebio N."/>
            <person name="Adriana R."/>
            <person name="Vieira A."/>
            <person name="Brugerolle De Fraissinette N."/>
            <person name="Rezende De Castro R."/>
            <person name="Schneider M.P."/>
            <person name="Vasconcelos V."/>
            <person name="Leao P.N."/>
        </authorList>
    </citation>
    <scope>NUCLEOTIDE SEQUENCE</scope>
    <source>
        <strain evidence="2">LEGE 11480</strain>
    </source>
</reference>
<gene>
    <name evidence="2" type="ORF">IQ266_01525</name>
</gene>
<proteinExistence type="predicted"/>
<evidence type="ECO:0000313" key="3">
    <source>
        <dbReference type="Proteomes" id="UP000625316"/>
    </source>
</evidence>
<keyword evidence="3" id="KW-1185">Reference proteome</keyword>